<sequence>MRLERFDLNQLIVLDVLLEEKNVTKTGKRLHIGQSAASAALKRLREYFGDSLLVPVGQHMELTPLAKNLVGPVRDTLMQARATIALRPNFSPGEISRSFSVVASDYLVGILISQAMPIFARESPGMHLEIIRPPHDVMGVFDRGEIDLLCIPKQYSEKIQHPQVELFYDHQVCLVSEASDITELTMEQYLDLDHVSIRIGERGSTTYEEWFLPRYGRQRNIVCTVDHFNSAAKLIMGTDRIVTLHGRIAREMVKLFPVRIVAAPFDIQPLVEVMAWPRYLNEDPEHEWVRNILQSVAKSL</sequence>
<evidence type="ECO:0000256" key="4">
    <source>
        <dbReference type="ARBA" id="ARBA00023163"/>
    </source>
</evidence>
<dbReference type="InterPro" id="IPR005119">
    <property type="entry name" value="LysR_subst-bd"/>
</dbReference>
<keyword evidence="7" id="KW-1185">Reference proteome</keyword>
<dbReference type="SUPFAM" id="SSF53850">
    <property type="entry name" value="Periplasmic binding protein-like II"/>
    <property type="match status" value="1"/>
</dbReference>
<keyword evidence="3" id="KW-0238">DNA-binding</keyword>
<dbReference type="Proteomes" id="UP000032266">
    <property type="component" value="Chromosome"/>
</dbReference>
<comment type="similarity">
    <text evidence="1">Belongs to the LysR transcriptional regulatory family.</text>
</comment>
<dbReference type="InterPro" id="IPR050389">
    <property type="entry name" value="LysR-type_TF"/>
</dbReference>
<feature type="domain" description="HTH lysR-type" evidence="5">
    <location>
        <begin position="6"/>
        <end position="63"/>
    </location>
</feature>
<keyword evidence="2" id="KW-0805">Transcription regulation</keyword>
<keyword evidence="4" id="KW-0804">Transcription</keyword>
<organism evidence="6 7">
    <name type="scientific">Gynuella sunshinyii YC6258</name>
    <dbReference type="NCBI Taxonomy" id="1445510"/>
    <lineage>
        <taxon>Bacteria</taxon>
        <taxon>Pseudomonadati</taxon>
        <taxon>Pseudomonadota</taxon>
        <taxon>Gammaproteobacteria</taxon>
        <taxon>Oceanospirillales</taxon>
        <taxon>Saccharospirillaceae</taxon>
        <taxon>Gynuella</taxon>
    </lineage>
</organism>
<evidence type="ECO:0000256" key="1">
    <source>
        <dbReference type="ARBA" id="ARBA00009437"/>
    </source>
</evidence>
<evidence type="ECO:0000256" key="3">
    <source>
        <dbReference type="ARBA" id="ARBA00023125"/>
    </source>
</evidence>
<dbReference type="Gene3D" id="1.10.10.10">
    <property type="entry name" value="Winged helix-like DNA-binding domain superfamily/Winged helix DNA-binding domain"/>
    <property type="match status" value="1"/>
</dbReference>
<accession>A0A0C5VIT9</accession>
<dbReference type="GO" id="GO:0003700">
    <property type="term" value="F:DNA-binding transcription factor activity"/>
    <property type="evidence" value="ECO:0007669"/>
    <property type="project" value="InterPro"/>
</dbReference>
<evidence type="ECO:0000313" key="6">
    <source>
        <dbReference type="EMBL" id="AJQ94181.1"/>
    </source>
</evidence>
<dbReference type="HOGENOM" id="CLU_039613_39_0_6"/>
<dbReference type="Gene3D" id="3.40.190.10">
    <property type="entry name" value="Periplasmic binding protein-like II"/>
    <property type="match status" value="2"/>
</dbReference>
<dbReference type="EMBL" id="CP007142">
    <property type="protein sequence ID" value="AJQ94181.1"/>
    <property type="molecule type" value="Genomic_DNA"/>
</dbReference>
<gene>
    <name evidence="6" type="ORF">YC6258_02143</name>
</gene>
<dbReference type="Pfam" id="PF00126">
    <property type="entry name" value="HTH_1"/>
    <property type="match status" value="1"/>
</dbReference>
<dbReference type="InterPro" id="IPR036390">
    <property type="entry name" value="WH_DNA-bd_sf"/>
</dbReference>
<dbReference type="GO" id="GO:0003677">
    <property type="term" value="F:DNA binding"/>
    <property type="evidence" value="ECO:0007669"/>
    <property type="project" value="UniProtKB-KW"/>
</dbReference>
<dbReference type="AlphaFoldDB" id="A0A0C5VIT9"/>
<dbReference type="InterPro" id="IPR000847">
    <property type="entry name" value="LysR_HTH_N"/>
</dbReference>
<name>A0A0C5VIT9_9GAMM</name>
<dbReference type="OrthoDB" id="8839911at2"/>
<dbReference type="PROSITE" id="PS50931">
    <property type="entry name" value="HTH_LYSR"/>
    <property type="match status" value="1"/>
</dbReference>
<proteinExistence type="inferred from homology"/>
<dbReference type="SUPFAM" id="SSF46785">
    <property type="entry name" value="Winged helix' DNA-binding domain"/>
    <property type="match status" value="1"/>
</dbReference>
<evidence type="ECO:0000313" key="7">
    <source>
        <dbReference type="Proteomes" id="UP000032266"/>
    </source>
</evidence>
<dbReference type="STRING" id="1445510.YC6258_02143"/>
<evidence type="ECO:0000256" key="2">
    <source>
        <dbReference type="ARBA" id="ARBA00023015"/>
    </source>
</evidence>
<evidence type="ECO:0000259" key="5">
    <source>
        <dbReference type="PROSITE" id="PS50931"/>
    </source>
</evidence>
<dbReference type="Pfam" id="PF03466">
    <property type="entry name" value="LysR_substrate"/>
    <property type="match status" value="1"/>
</dbReference>
<dbReference type="InterPro" id="IPR036388">
    <property type="entry name" value="WH-like_DNA-bd_sf"/>
</dbReference>
<dbReference type="PANTHER" id="PTHR30118">
    <property type="entry name" value="HTH-TYPE TRANSCRIPTIONAL REGULATOR LEUO-RELATED"/>
    <property type="match status" value="1"/>
</dbReference>
<dbReference type="RefSeq" id="WP_044616767.1">
    <property type="nucleotide sequence ID" value="NZ_CP007142.1"/>
</dbReference>
<dbReference type="KEGG" id="gsn:YC6258_02143"/>
<protein>
    <submittedName>
        <fullName evidence="6">Transcriptional regulator</fullName>
    </submittedName>
</protein>
<reference evidence="6 7" key="1">
    <citation type="submission" date="2014-01" db="EMBL/GenBank/DDBJ databases">
        <title>Full genme sequencing of cellulolytic bacterium Gynuella sunshinyii YC6258T gen. nov., sp. nov.</title>
        <authorList>
            <person name="Khan H."/>
            <person name="Chung E.J."/>
            <person name="Chung Y.R."/>
        </authorList>
    </citation>
    <scope>NUCLEOTIDE SEQUENCE [LARGE SCALE GENOMIC DNA]</scope>
    <source>
        <strain evidence="6 7">YC6258</strain>
    </source>
</reference>
<dbReference type="PANTHER" id="PTHR30118:SF6">
    <property type="entry name" value="HTH-TYPE TRANSCRIPTIONAL REGULATOR LEUO"/>
    <property type="match status" value="1"/>
</dbReference>